<keyword evidence="1" id="KW-0472">Membrane</keyword>
<evidence type="ECO:0000256" key="2">
    <source>
        <dbReference type="SAM" id="SignalP"/>
    </source>
</evidence>
<sequence>MHCFMPLARSFLSLLSFLPPFFLLPSFGHSRTSFLPNPHSALTRTVSTAHTHHHTYIPTAYHTSRRPPPRLILSHSHDASHRHRLILRFLLPQRLASTTRNYRYSYTTLDYRNTLSPILLVPNLYFAFILLLEPFFFSPLKYMLVQAFC</sequence>
<evidence type="ECO:0000256" key="1">
    <source>
        <dbReference type="SAM" id="Phobius"/>
    </source>
</evidence>
<feature type="chain" id="PRO_5023049034" evidence="2">
    <location>
        <begin position="31"/>
        <end position="149"/>
    </location>
</feature>
<proteinExistence type="predicted"/>
<evidence type="ECO:0000313" key="4">
    <source>
        <dbReference type="Proteomes" id="UP000308652"/>
    </source>
</evidence>
<keyword evidence="1" id="KW-1133">Transmembrane helix</keyword>
<protein>
    <submittedName>
        <fullName evidence="3">Uncharacterized protein</fullName>
    </submittedName>
</protein>
<feature type="signal peptide" evidence="2">
    <location>
        <begin position="1"/>
        <end position="30"/>
    </location>
</feature>
<feature type="transmembrane region" description="Helical" evidence="1">
    <location>
        <begin position="118"/>
        <end position="137"/>
    </location>
</feature>
<dbReference type="AlphaFoldDB" id="A0A5C3MGP3"/>
<keyword evidence="2" id="KW-0732">Signal</keyword>
<dbReference type="Proteomes" id="UP000308652">
    <property type="component" value="Unassembled WGS sequence"/>
</dbReference>
<reference evidence="3 4" key="1">
    <citation type="journal article" date="2019" name="Nat. Ecol. Evol.">
        <title>Megaphylogeny resolves global patterns of mushroom evolution.</title>
        <authorList>
            <person name="Varga T."/>
            <person name="Krizsan K."/>
            <person name="Foldi C."/>
            <person name="Dima B."/>
            <person name="Sanchez-Garcia M."/>
            <person name="Sanchez-Ramirez S."/>
            <person name="Szollosi G.J."/>
            <person name="Szarkandi J.G."/>
            <person name="Papp V."/>
            <person name="Albert L."/>
            <person name="Andreopoulos W."/>
            <person name="Angelini C."/>
            <person name="Antonin V."/>
            <person name="Barry K.W."/>
            <person name="Bougher N.L."/>
            <person name="Buchanan P."/>
            <person name="Buyck B."/>
            <person name="Bense V."/>
            <person name="Catcheside P."/>
            <person name="Chovatia M."/>
            <person name="Cooper J."/>
            <person name="Damon W."/>
            <person name="Desjardin D."/>
            <person name="Finy P."/>
            <person name="Geml J."/>
            <person name="Haridas S."/>
            <person name="Hughes K."/>
            <person name="Justo A."/>
            <person name="Karasinski D."/>
            <person name="Kautmanova I."/>
            <person name="Kiss B."/>
            <person name="Kocsube S."/>
            <person name="Kotiranta H."/>
            <person name="LaButti K.M."/>
            <person name="Lechner B.E."/>
            <person name="Liimatainen K."/>
            <person name="Lipzen A."/>
            <person name="Lukacs Z."/>
            <person name="Mihaltcheva S."/>
            <person name="Morgado L.N."/>
            <person name="Niskanen T."/>
            <person name="Noordeloos M.E."/>
            <person name="Ohm R.A."/>
            <person name="Ortiz-Santana B."/>
            <person name="Ovrebo C."/>
            <person name="Racz N."/>
            <person name="Riley R."/>
            <person name="Savchenko A."/>
            <person name="Shiryaev A."/>
            <person name="Soop K."/>
            <person name="Spirin V."/>
            <person name="Szebenyi C."/>
            <person name="Tomsovsky M."/>
            <person name="Tulloss R.E."/>
            <person name="Uehling J."/>
            <person name="Grigoriev I.V."/>
            <person name="Vagvolgyi C."/>
            <person name="Papp T."/>
            <person name="Martin F.M."/>
            <person name="Miettinen O."/>
            <person name="Hibbett D.S."/>
            <person name="Nagy L.G."/>
        </authorList>
    </citation>
    <scope>NUCLEOTIDE SEQUENCE [LARGE SCALE GENOMIC DNA]</scope>
    <source>
        <strain evidence="3 4">CBS 166.37</strain>
    </source>
</reference>
<evidence type="ECO:0000313" key="3">
    <source>
        <dbReference type="EMBL" id="TFK44077.1"/>
    </source>
</evidence>
<organism evidence="3 4">
    <name type="scientific">Crucibulum laeve</name>
    <dbReference type="NCBI Taxonomy" id="68775"/>
    <lineage>
        <taxon>Eukaryota</taxon>
        <taxon>Fungi</taxon>
        <taxon>Dikarya</taxon>
        <taxon>Basidiomycota</taxon>
        <taxon>Agaricomycotina</taxon>
        <taxon>Agaricomycetes</taxon>
        <taxon>Agaricomycetidae</taxon>
        <taxon>Agaricales</taxon>
        <taxon>Agaricineae</taxon>
        <taxon>Nidulariaceae</taxon>
        <taxon>Crucibulum</taxon>
    </lineage>
</organism>
<gene>
    <name evidence="3" type="ORF">BDQ12DRAFT_2389</name>
</gene>
<keyword evidence="4" id="KW-1185">Reference proteome</keyword>
<keyword evidence="1" id="KW-0812">Transmembrane</keyword>
<accession>A0A5C3MGP3</accession>
<dbReference type="EMBL" id="ML213590">
    <property type="protein sequence ID" value="TFK44077.1"/>
    <property type="molecule type" value="Genomic_DNA"/>
</dbReference>
<name>A0A5C3MGP3_9AGAR</name>